<gene>
    <name evidence="2" type="ORF">MZO42_05290</name>
</gene>
<evidence type="ECO:0000313" key="2">
    <source>
        <dbReference type="EMBL" id="MDT8758105.1"/>
    </source>
</evidence>
<comment type="caution">
    <text evidence="2">The sequence shown here is derived from an EMBL/GenBank/DDBJ whole genome shotgun (WGS) entry which is preliminary data.</text>
</comment>
<dbReference type="EMBL" id="JALMLT010000001">
    <property type="protein sequence ID" value="MDT8758105.1"/>
    <property type="molecule type" value="Genomic_DNA"/>
</dbReference>
<feature type="signal peptide" evidence="1">
    <location>
        <begin position="1"/>
        <end position="21"/>
    </location>
</feature>
<protein>
    <recommendedName>
        <fullName evidence="3">Invasion associated locus B family protein</fullName>
    </recommendedName>
</protein>
<feature type="chain" id="PRO_5046667981" description="Invasion associated locus B family protein" evidence="1">
    <location>
        <begin position="22"/>
        <end position="174"/>
    </location>
</feature>
<proteinExistence type="predicted"/>
<accession>A0ABU3N473</accession>
<organism evidence="2">
    <name type="scientific">Sphingomonas psychrotolerans</name>
    <dbReference type="NCBI Taxonomy" id="1327635"/>
    <lineage>
        <taxon>Bacteria</taxon>
        <taxon>Pseudomonadati</taxon>
        <taxon>Pseudomonadota</taxon>
        <taxon>Alphaproteobacteria</taxon>
        <taxon>Sphingomonadales</taxon>
        <taxon>Sphingomonadaceae</taxon>
        <taxon>Sphingomonas</taxon>
    </lineage>
</organism>
<reference evidence="2" key="1">
    <citation type="submission" date="2022-04" db="EMBL/GenBank/DDBJ databases">
        <title>Tomato heritable bacteria conferring resistance against bacterial wilt.</title>
        <authorList>
            <person name="Yin J."/>
        </authorList>
    </citation>
    <scope>NUCLEOTIDE SEQUENCE</scope>
    <source>
        <strain evidence="2">Cra20</strain>
    </source>
</reference>
<sequence>MSSFLLTLALAVQTASAPAPAAAPVPGVWTFRESTDPAKPKSATASVSAADGSRLLLRCDTVNVPIVSVQFMPKPAVPAGDSRMVTLTLDEGMADVSSWLFPGKGAYNGEPPEVFPIAEEIARAKKVRIGFFEGDKSIEQEFAGPGGDAIFRKVYAACGLPYAMPSVTPAPTKQ</sequence>
<evidence type="ECO:0000256" key="1">
    <source>
        <dbReference type="SAM" id="SignalP"/>
    </source>
</evidence>
<keyword evidence="1" id="KW-0732">Signal</keyword>
<name>A0ABU3N473_9SPHN</name>
<evidence type="ECO:0008006" key="3">
    <source>
        <dbReference type="Google" id="ProtNLM"/>
    </source>
</evidence>